<evidence type="ECO:0000313" key="2">
    <source>
        <dbReference type="EMBL" id="GGH33705.1"/>
    </source>
</evidence>
<dbReference type="Proteomes" id="UP000600214">
    <property type="component" value="Unassembled WGS sequence"/>
</dbReference>
<evidence type="ECO:0000313" key="3">
    <source>
        <dbReference type="Proteomes" id="UP000600214"/>
    </source>
</evidence>
<name>A0ABQ1YPH4_9BACT</name>
<keyword evidence="3" id="KW-1185">Reference proteome</keyword>
<dbReference type="GO" id="GO:0016740">
    <property type="term" value="F:transferase activity"/>
    <property type="evidence" value="ECO:0007669"/>
    <property type="project" value="UniProtKB-KW"/>
</dbReference>
<reference evidence="3" key="1">
    <citation type="journal article" date="2019" name="Int. J. Syst. Evol. Microbiol.">
        <title>The Global Catalogue of Microorganisms (GCM) 10K type strain sequencing project: providing services to taxonomists for standard genome sequencing and annotation.</title>
        <authorList>
            <consortium name="The Broad Institute Genomics Platform"/>
            <consortium name="The Broad Institute Genome Sequencing Center for Infectious Disease"/>
            <person name="Wu L."/>
            <person name="Ma J."/>
        </authorList>
    </citation>
    <scope>NUCLEOTIDE SEQUENCE [LARGE SCALE GENOMIC DNA]</scope>
    <source>
        <strain evidence="3">CGMCC 1.15288</strain>
    </source>
</reference>
<organism evidence="2 3">
    <name type="scientific">Dyadobacter endophyticus</name>
    <dbReference type="NCBI Taxonomy" id="1749036"/>
    <lineage>
        <taxon>Bacteria</taxon>
        <taxon>Pseudomonadati</taxon>
        <taxon>Bacteroidota</taxon>
        <taxon>Cytophagia</taxon>
        <taxon>Cytophagales</taxon>
        <taxon>Spirosomataceae</taxon>
        <taxon>Dyadobacter</taxon>
    </lineage>
</organism>
<dbReference type="InterPro" id="IPR001296">
    <property type="entry name" value="Glyco_trans_1"/>
</dbReference>
<sequence>MITKKPRILTFTHYGELYGANRSLLTLLIALRDKIDWWVICKEESEFSRELRQQNIRYSIVPFTNDVYMQKKRFQWLNSIKRTVYNVAVGLYTAFIARKHGVDLIYTNSSVIFIGAVTSFFSGRKHIWHIREFVYDDYKLTYLLGERAFRFWANKASAIICISKSIQKRRVLSKDINVKSVIIYNGLVSDQSKATVRPSPVKPTVLGIVGVIDPAKNQLAAIKAVHELVKRGKFVVLNIVGSVSSQAYFETLKTYISEHGLNEYVNFTGFCKDVSAIFKSIDITLMCSPHEAFGRVTVESMMHGVPVVAYKSAGTVEIIDHEITGLLYHDEKNALTTQLTRLMTDDDLYKKISSRASKVARENFTIKSYADQFAQLVYSLTANCATSGGANWLSVTLGANFMSTCAVVTDQILICPTLLV</sequence>
<feature type="domain" description="Glycosyl transferase family 1" evidence="1">
    <location>
        <begin position="198"/>
        <end position="358"/>
    </location>
</feature>
<dbReference type="RefSeq" id="WP_188932361.1">
    <property type="nucleotide sequence ID" value="NZ_BMIA01000002.1"/>
</dbReference>
<dbReference type="CDD" id="cd03801">
    <property type="entry name" value="GT4_PimA-like"/>
    <property type="match status" value="1"/>
</dbReference>
<comment type="caution">
    <text evidence="2">The sequence shown here is derived from an EMBL/GenBank/DDBJ whole genome shotgun (WGS) entry which is preliminary data.</text>
</comment>
<proteinExistence type="predicted"/>
<dbReference type="SUPFAM" id="SSF53756">
    <property type="entry name" value="UDP-Glycosyltransferase/glycogen phosphorylase"/>
    <property type="match status" value="1"/>
</dbReference>
<dbReference type="InterPro" id="IPR050194">
    <property type="entry name" value="Glycosyltransferase_grp1"/>
</dbReference>
<dbReference type="PANTHER" id="PTHR45947">
    <property type="entry name" value="SULFOQUINOVOSYL TRANSFERASE SQD2"/>
    <property type="match status" value="1"/>
</dbReference>
<keyword evidence="2" id="KW-0808">Transferase</keyword>
<protein>
    <submittedName>
        <fullName evidence="2">Glycosyl transferase</fullName>
    </submittedName>
</protein>
<dbReference type="PANTHER" id="PTHR45947:SF3">
    <property type="entry name" value="SULFOQUINOVOSYL TRANSFERASE SQD2"/>
    <property type="match status" value="1"/>
</dbReference>
<gene>
    <name evidence="2" type="primary">rfaG</name>
    <name evidence="2" type="ORF">GCM10007423_24090</name>
</gene>
<evidence type="ECO:0000259" key="1">
    <source>
        <dbReference type="Pfam" id="PF00534"/>
    </source>
</evidence>
<accession>A0ABQ1YPH4</accession>
<dbReference type="Pfam" id="PF00534">
    <property type="entry name" value="Glycos_transf_1"/>
    <property type="match status" value="1"/>
</dbReference>
<dbReference type="Gene3D" id="3.40.50.2000">
    <property type="entry name" value="Glycogen Phosphorylase B"/>
    <property type="match status" value="2"/>
</dbReference>
<dbReference type="EMBL" id="BMIA01000002">
    <property type="protein sequence ID" value="GGH33705.1"/>
    <property type="molecule type" value="Genomic_DNA"/>
</dbReference>